<reference evidence="3 4" key="1">
    <citation type="submission" date="2015-10" db="EMBL/GenBank/DDBJ databases">
        <title>Transcriptomic analysis of a linuron degrading triple-species bacterial consortium.</title>
        <authorList>
            <person name="Albers P."/>
        </authorList>
    </citation>
    <scope>NUCLEOTIDE SEQUENCE [LARGE SCALE GENOMIC DNA]</scope>
    <source>
        <strain evidence="3 4">WDL6</strain>
    </source>
</reference>
<gene>
    <name evidence="3" type="ORF">APY04_3502</name>
</gene>
<organism evidence="3 4">
    <name type="scientific">Hyphomicrobium sulfonivorans</name>
    <dbReference type="NCBI Taxonomy" id="121290"/>
    <lineage>
        <taxon>Bacteria</taxon>
        <taxon>Pseudomonadati</taxon>
        <taxon>Pseudomonadota</taxon>
        <taxon>Alphaproteobacteria</taxon>
        <taxon>Hyphomicrobiales</taxon>
        <taxon>Hyphomicrobiaceae</taxon>
        <taxon>Hyphomicrobium</taxon>
    </lineage>
</organism>
<dbReference type="Pfam" id="PF13629">
    <property type="entry name" value="T2SS-T3SS_pil_N"/>
    <property type="match status" value="1"/>
</dbReference>
<comment type="caution">
    <text evidence="3">The sequence shown here is derived from an EMBL/GenBank/DDBJ whole genome shotgun (WGS) entry which is preliminary data.</text>
</comment>
<keyword evidence="4" id="KW-1185">Reference proteome</keyword>
<dbReference type="EMBL" id="LMTR01000094">
    <property type="protein sequence ID" value="KWT64238.1"/>
    <property type="molecule type" value="Genomic_DNA"/>
</dbReference>
<sequence length="163" mass="17537">MTRFFRPVHAAHYLVAAATVIGAGCIGSNNAAAADLMVRYDQSQLLRLPRPVSEVIIGNPSIADVSVQGGNLLVVTGKAFGITNIIALDADRNVIQDQRVVVDQDDRRTVVVYRGEKRQTYTCAPNCSPAIIVGDDITSFDALNKAVQAKRTTSNPNTPTQNE</sequence>
<evidence type="ECO:0000313" key="4">
    <source>
        <dbReference type="Proteomes" id="UP000059074"/>
    </source>
</evidence>
<dbReference type="Proteomes" id="UP000059074">
    <property type="component" value="Unassembled WGS sequence"/>
</dbReference>
<evidence type="ECO:0000256" key="1">
    <source>
        <dbReference type="SAM" id="SignalP"/>
    </source>
</evidence>
<proteinExistence type="predicted"/>
<accession>A0A109B8Q7</accession>
<evidence type="ECO:0000313" key="3">
    <source>
        <dbReference type="EMBL" id="KWT64238.1"/>
    </source>
</evidence>
<dbReference type="AlphaFoldDB" id="A0A109B8Q7"/>
<dbReference type="PATRIC" id="fig|121290.4.peg.1864"/>
<dbReference type="STRING" id="121290.APY04_3502"/>
<name>A0A109B8Q7_HYPSL</name>
<evidence type="ECO:0000259" key="2">
    <source>
        <dbReference type="Pfam" id="PF13629"/>
    </source>
</evidence>
<dbReference type="InterPro" id="IPR032789">
    <property type="entry name" value="T2SS-T3SS_pil_N"/>
</dbReference>
<protein>
    <recommendedName>
        <fullName evidence="2">Pilus formation protein N-terminal domain-containing protein</fullName>
    </recommendedName>
</protein>
<feature type="domain" description="Pilus formation protein N-terminal" evidence="2">
    <location>
        <begin position="33"/>
        <end position="102"/>
    </location>
</feature>
<feature type="chain" id="PRO_5007132459" description="Pilus formation protein N-terminal domain-containing protein" evidence="1">
    <location>
        <begin position="34"/>
        <end position="163"/>
    </location>
</feature>
<keyword evidence="1" id="KW-0732">Signal</keyword>
<feature type="signal peptide" evidence="1">
    <location>
        <begin position="1"/>
        <end position="33"/>
    </location>
</feature>
<dbReference type="PROSITE" id="PS51257">
    <property type="entry name" value="PROKAR_LIPOPROTEIN"/>
    <property type="match status" value="1"/>
</dbReference>